<dbReference type="GO" id="GO:0003723">
    <property type="term" value="F:RNA binding"/>
    <property type="evidence" value="ECO:0007669"/>
    <property type="project" value="UniProtKB-UniRule"/>
</dbReference>
<feature type="compositionally biased region" description="Basic residues" evidence="3">
    <location>
        <begin position="1"/>
        <end position="10"/>
    </location>
</feature>
<accession>A0A8T1VJ08</accession>
<feature type="compositionally biased region" description="Acidic residues" evidence="3">
    <location>
        <begin position="144"/>
        <end position="157"/>
    </location>
</feature>
<protein>
    <recommendedName>
        <fullName evidence="4">RRM domain-containing protein</fullName>
    </recommendedName>
</protein>
<feature type="compositionally biased region" description="Basic residues" evidence="3">
    <location>
        <begin position="478"/>
        <end position="488"/>
    </location>
</feature>
<organism evidence="5 6">
    <name type="scientific">Phytophthora boehmeriae</name>
    <dbReference type="NCBI Taxonomy" id="109152"/>
    <lineage>
        <taxon>Eukaryota</taxon>
        <taxon>Sar</taxon>
        <taxon>Stramenopiles</taxon>
        <taxon>Oomycota</taxon>
        <taxon>Peronosporomycetes</taxon>
        <taxon>Peronosporales</taxon>
        <taxon>Peronosporaceae</taxon>
        <taxon>Phytophthora</taxon>
    </lineage>
</organism>
<dbReference type="PROSITE" id="PS50102">
    <property type="entry name" value="RRM"/>
    <property type="match status" value="2"/>
</dbReference>
<name>A0A8T1VJ08_9STRA</name>
<feature type="region of interest" description="Disordered" evidence="3">
    <location>
        <begin position="60"/>
        <end position="161"/>
    </location>
</feature>
<keyword evidence="6" id="KW-1185">Reference proteome</keyword>
<evidence type="ECO:0000313" key="5">
    <source>
        <dbReference type="EMBL" id="KAG7381247.1"/>
    </source>
</evidence>
<evidence type="ECO:0000256" key="3">
    <source>
        <dbReference type="SAM" id="MobiDB-lite"/>
    </source>
</evidence>
<dbReference type="AlphaFoldDB" id="A0A8T1VJ08"/>
<comment type="caution">
    <text evidence="5">The sequence shown here is derived from an EMBL/GenBank/DDBJ whole genome shotgun (WGS) entry which is preliminary data.</text>
</comment>
<feature type="compositionally biased region" description="Basic and acidic residues" evidence="3">
    <location>
        <begin position="66"/>
        <end position="83"/>
    </location>
</feature>
<dbReference type="PANTHER" id="PTHR23236:SF11">
    <property type="entry name" value="EUKARYOTIC TRANSLATION INITIATION FACTOR 4H"/>
    <property type="match status" value="1"/>
</dbReference>
<dbReference type="CDD" id="cd12394">
    <property type="entry name" value="RRM1_RBM34"/>
    <property type="match status" value="1"/>
</dbReference>
<dbReference type="Proteomes" id="UP000693981">
    <property type="component" value="Unassembled WGS sequence"/>
</dbReference>
<feature type="compositionally biased region" description="Basic residues" evidence="3">
    <location>
        <begin position="84"/>
        <end position="94"/>
    </location>
</feature>
<dbReference type="InterPro" id="IPR000504">
    <property type="entry name" value="RRM_dom"/>
</dbReference>
<feature type="region of interest" description="Disordered" evidence="3">
    <location>
        <begin position="433"/>
        <end position="495"/>
    </location>
</feature>
<feature type="compositionally biased region" description="Basic and acidic residues" evidence="3">
    <location>
        <begin position="107"/>
        <end position="121"/>
    </location>
</feature>
<reference evidence="5" key="1">
    <citation type="submission" date="2021-02" db="EMBL/GenBank/DDBJ databases">
        <authorList>
            <person name="Palmer J.M."/>
        </authorList>
    </citation>
    <scope>NUCLEOTIDE SEQUENCE</scope>
    <source>
        <strain evidence="5">SCRP23</strain>
    </source>
</reference>
<dbReference type="Pfam" id="PF00076">
    <property type="entry name" value="RRM_1"/>
    <property type="match status" value="1"/>
</dbReference>
<sequence>MAKKSKSKSKTTRDEEVEQPTPSTLEPEVAEAVKKQVTNQDASALSDVFASSLFGKKASYAPAAVEKSELKQEKKVKTEVKTEGKKKKKEKKKKQEPVEEESEEEPEPKKPIAEMTDAEKKKLLKDRKKAKKLRKLQRTKEAEAEGNDDAEKEDDASDAEKDRRTVFVGNVSLDATAKDLKRHFSVCGEVESARLRFLPIAGCAVDQAGNQKLMMKVCANKKILTAGKDNCNAYVTFVEESSVEAALKLTGTTLLQRKIRVDYSEPVVDPRRSVFIGNVPFTCTDEAMELFFAKRLKTEEEPEPIENVRLVRDRESGLGKGFGYILLKTPALVAKTLTLKNIKMGTRELRVQVCGKRFKNRRGEESEKEKFEGIRASAGANARILMKRKAGADAEARAPTKKMKRTVAAAGLGKKLKPKHAARKAAQAAAAAEGKQYVKKAKHNPGDKKAVKATVASKGDPLKKRKRDHSDKKPAKPQAKKPKTVVRKKASDAKK</sequence>
<evidence type="ECO:0000256" key="1">
    <source>
        <dbReference type="ARBA" id="ARBA00022884"/>
    </source>
</evidence>
<evidence type="ECO:0000259" key="4">
    <source>
        <dbReference type="PROSITE" id="PS50102"/>
    </source>
</evidence>
<dbReference type="EMBL" id="JAGDFL010000806">
    <property type="protein sequence ID" value="KAG7381247.1"/>
    <property type="molecule type" value="Genomic_DNA"/>
</dbReference>
<feature type="domain" description="RRM" evidence="4">
    <location>
        <begin position="164"/>
        <end position="266"/>
    </location>
</feature>
<evidence type="ECO:0000256" key="2">
    <source>
        <dbReference type="PROSITE-ProRule" id="PRU00176"/>
    </source>
</evidence>
<feature type="compositionally biased region" description="Basic residues" evidence="3">
    <location>
        <begin position="122"/>
        <end position="137"/>
    </location>
</feature>
<proteinExistence type="predicted"/>
<feature type="region of interest" description="Disordered" evidence="3">
    <location>
        <begin position="1"/>
        <end position="42"/>
    </location>
</feature>
<dbReference type="OrthoDB" id="442677at2759"/>
<dbReference type="PANTHER" id="PTHR23236">
    <property type="entry name" value="EUKARYOTIC TRANSLATION INITIATION FACTOR 4B/4H"/>
    <property type="match status" value="1"/>
</dbReference>
<dbReference type="SMART" id="SM00360">
    <property type="entry name" value="RRM"/>
    <property type="match status" value="2"/>
</dbReference>
<evidence type="ECO:0000313" key="6">
    <source>
        <dbReference type="Proteomes" id="UP000693981"/>
    </source>
</evidence>
<keyword evidence="1 2" id="KW-0694">RNA-binding</keyword>
<feature type="domain" description="RRM" evidence="4">
    <location>
        <begin position="272"/>
        <end position="356"/>
    </location>
</feature>
<gene>
    <name evidence="5" type="ORF">PHYBOEH_011112</name>
</gene>